<organism evidence="1 2">
    <name type="scientific">Solibacillus merdavium</name>
    <dbReference type="NCBI Taxonomy" id="2762218"/>
    <lineage>
        <taxon>Bacteria</taxon>
        <taxon>Bacillati</taxon>
        <taxon>Bacillota</taxon>
        <taxon>Bacilli</taxon>
        <taxon>Bacillales</taxon>
        <taxon>Caryophanaceae</taxon>
        <taxon>Solibacillus</taxon>
    </lineage>
</organism>
<dbReference type="Proteomes" id="UP000600565">
    <property type="component" value="Unassembled WGS sequence"/>
</dbReference>
<dbReference type="EMBL" id="JACSPW010000027">
    <property type="protein sequence ID" value="MBD8034943.1"/>
    <property type="molecule type" value="Genomic_DNA"/>
</dbReference>
<proteinExistence type="predicted"/>
<keyword evidence="2" id="KW-1185">Reference proteome</keyword>
<gene>
    <name evidence="1" type="ORF">H9632_17930</name>
</gene>
<sequence>MILLLLIGSATIFYLISSKPENQMISQGEEKLATSVTGTEQNRDLSEAQHEQLKETLNLSLRAISAMINKDYEYLEEIIAPTVKLNKENNTISFGDSNEIPIRDSFDYNNFEFRAYMVQEDTVLIILGVNNVSYEFSFVEHKGKSGNYLLKSIYTN</sequence>
<protein>
    <submittedName>
        <fullName evidence="1">Uncharacterized protein</fullName>
    </submittedName>
</protein>
<evidence type="ECO:0000313" key="1">
    <source>
        <dbReference type="EMBL" id="MBD8034943.1"/>
    </source>
</evidence>
<accession>A0ABR8XSM7</accession>
<reference evidence="1 2" key="1">
    <citation type="submission" date="2020-08" db="EMBL/GenBank/DDBJ databases">
        <title>A Genomic Blueprint of the Chicken Gut Microbiome.</title>
        <authorList>
            <person name="Gilroy R."/>
            <person name="Ravi A."/>
            <person name="Getino M."/>
            <person name="Pursley I."/>
            <person name="Horton D.L."/>
            <person name="Alikhan N.-F."/>
            <person name="Baker D."/>
            <person name="Gharbi K."/>
            <person name="Hall N."/>
            <person name="Watson M."/>
            <person name="Adriaenssens E.M."/>
            <person name="Foster-Nyarko E."/>
            <person name="Jarju S."/>
            <person name="Secka A."/>
            <person name="Antonio M."/>
            <person name="Oren A."/>
            <person name="Chaudhuri R."/>
            <person name="La Ragione R.M."/>
            <person name="Hildebrand F."/>
            <person name="Pallen M.J."/>
        </authorList>
    </citation>
    <scope>NUCLEOTIDE SEQUENCE [LARGE SCALE GENOMIC DNA]</scope>
    <source>
        <strain evidence="1 2">Sa1YVA6</strain>
    </source>
</reference>
<comment type="caution">
    <text evidence="1">The sequence shown here is derived from an EMBL/GenBank/DDBJ whole genome shotgun (WGS) entry which is preliminary data.</text>
</comment>
<name>A0ABR8XSM7_9BACL</name>
<evidence type="ECO:0000313" key="2">
    <source>
        <dbReference type="Proteomes" id="UP000600565"/>
    </source>
</evidence>